<comment type="caution">
    <text evidence="2">The sequence shown here is derived from an EMBL/GenBank/DDBJ whole genome shotgun (WGS) entry which is preliminary data.</text>
</comment>
<dbReference type="SUPFAM" id="SSF49899">
    <property type="entry name" value="Concanavalin A-like lectins/glucanases"/>
    <property type="match status" value="1"/>
</dbReference>
<dbReference type="Pfam" id="PF13385">
    <property type="entry name" value="Laminin_G_3"/>
    <property type="match status" value="1"/>
</dbReference>
<accession>A0A8T3YKB0</accession>
<feature type="transmembrane region" description="Helical" evidence="1">
    <location>
        <begin position="7"/>
        <end position="29"/>
    </location>
</feature>
<dbReference type="Proteomes" id="UP000732298">
    <property type="component" value="Unassembled WGS sequence"/>
</dbReference>
<evidence type="ECO:0000313" key="3">
    <source>
        <dbReference type="Proteomes" id="UP000732298"/>
    </source>
</evidence>
<dbReference type="PANTHER" id="PTHR47635:SF2">
    <property type="entry name" value="LAMG-LIKE JELLYROLL FOLD DOMAIN-CONTAINING PROTEIN"/>
    <property type="match status" value="1"/>
</dbReference>
<keyword evidence="1" id="KW-1133">Transmembrane helix</keyword>
<proteinExistence type="predicted"/>
<keyword evidence="1" id="KW-0472">Membrane</keyword>
<organism evidence="2 3">
    <name type="scientific">Candidatus Iainarchaeum sp</name>
    <dbReference type="NCBI Taxonomy" id="3101447"/>
    <lineage>
        <taxon>Archaea</taxon>
        <taxon>Candidatus Iainarchaeota</taxon>
        <taxon>Candidatus Iainarchaeia</taxon>
        <taxon>Candidatus Iainarchaeales</taxon>
        <taxon>Candidatus Iainarchaeaceae</taxon>
        <taxon>Candidatus Iainarchaeum</taxon>
    </lineage>
</organism>
<dbReference type="Gene3D" id="2.60.120.200">
    <property type="match status" value="1"/>
</dbReference>
<evidence type="ECO:0000313" key="2">
    <source>
        <dbReference type="EMBL" id="MBI4210455.1"/>
    </source>
</evidence>
<dbReference type="PANTHER" id="PTHR47635">
    <property type="entry name" value="CUB DOMAIN-CONTAINING PROTEIN"/>
    <property type="match status" value="1"/>
</dbReference>
<keyword evidence="1" id="KW-0812">Transmembrane</keyword>
<dbReference type="Pfam" id="PF04021">
    <property type="entry name" value="Class_IIIsignal"/>
    <property type="match status" value="1"/>
</dbReference>
<evidence type="ECO:0000256" key="1">
    <source>
        <dbReference type="SAM" id="Phobius"/>
    </source>
</evidence>
<dbReference type="AlphaFoldDB" id="A0A8T3YKB0"/>
<dbReference type="InterPro" id="IPR007166">
    <property type="entry name" value="Class3_signal_pept_motif"/>
</dbReference>
<reference evidence="2" key="1">
    <citation type="submission" date="2020-07" db="EMBL/GenBank/DDBJ databases">
        <title>Huge and variable diversity of episymbiotic CPR bacteria and DPANN archaea in groundwater ecosystems.</title>
        <authorList>
            <person name="He C.Y."/>
            <person name="Keren R."/>
            <person name="Whittaker M."/>
            <person name="Farag I.F."/>
            <person name="Doudna J."/>
            <person name="Cate J.H.D."/>
            <person name="Banfield J.F."/>
        </authorList>
    </citation>
    <scope>NUCLEOTIDE SEQUENCE</scope>
    <source>
        <strain evidence="2">NC_groundwater_1296_Ag_S-0.2um_52_80</strain>
    </source>
</reference>
<gene>
    <name evidence="2" type="ORF">HY544_03035</name>
</gene>
<dbReference type="InterPro" id="IPR013320">
    <property type="entry name" value="ConA-like_dom_sf"/>
</dbReference>
<protein>
    <submittedName>
        <fullName evidence="2">Class III signal peptide-containing protein</fullName>
    </submittedName>
</protein>
<dbReference type="EMBL" id="JACQPB010000034">
    <property type="protein sequence ID" value="MBI4210455.1"/>
    <property type="molecule type" value="Genomic_DNA"/>
</dbReference>
<name>A0A8T3YKB0_9ARCH</name>
<sequence>MNKGQGALEYLLLIGGAVVIGSIVIVLLLSTSQASSGQTKSGLYTIQVKQLMVTNGAGYWKLDDTAYSDSSGKGNNGAGFGGATIVGDTTRGNVASFNGTSSYIKVNPTPAFSNMSQITIAAWIKFNASPSGTTQEVSQKWRGWTFGYNSTGWWLELYPSDTSGTGPCGNEYIACYTDPWSPQPGRWYHVASTYDGTTAKTYTNGTLLASHPEALDGKTIWNDPGTSIMAIGAGGWDDPPRVDGRYFNGQIDELIILNRALSDSEIKGLAGG</sequence>